<keyword evidence="3" id="KW-1185">Reference proteome</keyword>
<protein>
    <submittedName>
        <fullName evidence="2">Uncharacterized protein</fullName>
    </submittedName>
</protein>
<dbReference type="InParanoid" id="A0A0G4F0S9"/>
<organism evidence="2 3">
    <name type="scientific">Vitrella brassicaformis (strain CCMP3155)</name>
    <dbReference type="NCBI Taxonomy" id="1169540"/>
    <lineage>
        <taxon>Eukaryota</taxon>
        <taxon>Sar</taxon>
        <taxon>Alveolata</taxon>
        <taxon>Colpodellida</taxon>
        <taxon>Vitrellaceae</taxon>
        <taxon>Vitrella</taxon>
    </lineage>
</organism>
<dbReference type="AlphaFoldDB" id="A0A0G4F0S9"/>
<evidence type="ECO:0000313" key="3">
    <source>
        <dbReference type="Proteomes" id="UP000041254"/>
    </source>
</evidence>
<feature type="compositionally biased region" description="Polar residues" evidence="1">
    <location>
        <begin position="143"/>
        <end position="155"/>
    </location>
</feature>
<evidence type="ECO:0000256" key="1">
    <source>
        <dbReference type="SAM" id="MobiDB-lite"/>
    </source>
</evidence>
<gene>
    <name evidence="2" type="ORF">Vbra_14083</name>
</gene>
<dbReference type="Proteomes" id="UP000041254">
    <property type="component" value="Unassembled WGS sequence"/>
</dbReference>
<feature type="region of interest" description="Disordered" evidence="1">
    <location>
        <begin position="129"/>
        <end position="172"/>
    </location>
</feature>
<name>A0A0G4F0S9_VITBC</name>
<dbReference type="VEuPathDB" id="CryptoDB:Vbra_14083"/>
<proteinExistence type="predicted"/>
<evidence type="ECO:0000313" key="2">
    <source>
        <dbReference type="EMBL" id="CEM04672.1"/>
    </source>
</evidence>
<sequence length="172" mass="18934">MRVRRSRLAVDQTASDEDLQSQESDLSADLADMKDNMNLRQQHSRLLEHIAHDTKQLIDASQQMGELAVTADEKALSKRWVKKERSLLALGTSLLHESKQDAMRLTAGLKTQLEDAINTERSLIAQADELNHHLQQGEEAQPVAQQTDNTASKGQEQVAEGGAASKDSPQAA</sequence>
<reference evidence="2 3" key="1">
    <citation type="submission" date="2014-11" db="EMBL/GenBank/DDBJ databases">
        <authorList>
            <person name="Zhu J."/>
            <person name="Qi W."/>
            <person name="Song R."/>
        </authorList>
    </citation>
    <scope>NUCLEOTIDE SEQUENCE [LARGE SCALE GENOMIC DNA]</scope>
</reference>
<dbReference type="EMBL" id="CDMY01000355">
    <property type="protein sequence ID" value="CEM04672.1"/>
    <property type="molecule type" value="Genomic_DNA"/>
</dbReference>
<accession>A0A0G4F0S9</accession>
<feature type="region of interest" description="Disordered" evidence="1">
    <location>
        <begin position="1"/>
        <end position="23"/>
    </location>
</feature>